<dbReference type="Pfam" id="PF00855">
    <property type="entry name" value="PWWP"/>
    <property type="match status" value="3"/>
</dbReference>
<feature type="compositionally biased region" description="Basic and acidic residues" evidence="11">
    <location>
        <begin position="121"/>
        <end position="132"/>
    </location>
</feature>
<dbReference type="EMBL" id="JAWZYT010003260">
    <property type="protein sequence ID" value="KAK4299360.1"/>
    <property type="molecule type" value="Genomic_DNA"/>
</dbReference>
<dbReference type="InterPro" id="IPR000313">
    <property type="entry name" value="PWWP_dom"/>
</dbReference>
<keyword evidence="4 10" id="KW-0808">Transferase</keyword>
<feature type="compositionally biased region" description="Basic and acidic residues" evidence="11">
    <location>
        <begin position="409"/>
        <end position="422"/>
    </location>
</feature>
<dbReference type="Gene3D" id="2.30.30.140">
    <property type="match status" value="3"/>
</dbReference>
<keyword evidence="3 10" id="KW-0489">Methyltransferase</keyword>
<dbReference type="Proteomes" id="UP001292094">
    <property type="component" value="Unassembled WGS sequence"/>
</dbReference>
<dbReference type="InterPro" id="IPR011011">
    <property type="entry name" value="Znf_FYVE_PHD"/>
</dbReference>
<feature type="region of interest" description="Disordered" evidence="11">
    <location>
        <begin position="1834"/>
        <end position="1889"/>
    </location>
</feature>
<feature type="compositionally biased region" description="Pro residues" evidence="11">
    <location>
        <begin position="1840"/>
        <end position="1852"/>
    </location>
</feature>
<dbReference type="InterPro" id="IPR001841">
    <property type="entry name" value="Znf_RING"/>
</dbReference>
<dbReference type="InterPro" id="IPR040552">
    <property type="entry name" value="DNMT3_ADD_GATA1-like"/>
</dbReference>
<evidence type="ECO:0000256" key="8">
    <source>
        <dbReference type="ARBA" id="ARBA00022833"/>
    </source>
</evidence>
<feature type="region of interest" description="Disordered" evidence="11">
    <location>
        <begin position="92"/>
        <end position="499"/>
    </location>
</feature>
<dbReference type="InterPro" id="IPR001965">
    <property type="entry name" value="Znf_PHD"/>
</dbReference>
<feature type="compositionally biased region" description="Basic and acidic residues" evidence="11">
    <location>
        <begin position="258"/>
        <end position="367"/>
    </location>
</feature>
<keyword evidence="9" id="KW-0539">Nucleus</keyword>
<dbReference type="Pfam" id="PF17980">
    <property type="entry name" value="ADD_DNMT3"/>
    <property type="match status" value="3"/>
</dbReference>
<keyword evidence="7" id="KW-0863">Zinc-finger</keyword>
<dbReference type="SUPFAM" id="SSF63748">
    <property type="entry name" value="Tudor/PWWP/MBT"/>
    <property type="match status" value="3"/>
</dbReference>
<feature type="compositionally biased region" description="Acidic residues" evidence="11">
    <location>
        <begin position="186"/>
        <end position="207"/>
    </location>
</feature>
<dbReference type="GO" id="GO:0032259">
    <property type="term" value="P:methylation"/>
    <property type="evidence" value="ECO:0007669"/>
    <property type="project" value="UniProtKB-KW"/>
</dbReference>
<dbReference type="SMART" id="SM00184">
    <property type="entry name" value="RING"/>
    <property type="match status" value="3"/>
</dbReference>
<dbReference type="InterPro" id="IPR050390">
    <property type="entry name" value="C5-Methyltransferase"/>
</dbReference>
<dbReference type="InterPro" id="IPR029063">
    <property type="entry name" value="SAM-dependent_MTases_sf"/>
</dbReference>
<dbReference type="SUPFAM" id="SSF53335">
    <property type="entry name" value="S-adenosyl-L-methionine-dependent methyltransferases"/>
    <property type="match status" value="1"/>
</dbReference>
<evidence type="ECO:0000313" key="14">
    <source>
        <dbReference type="EMBL" id="KAK4299360.1"/>
    </source>
</evidence>
<evidence type="ECO:0000256" key="6">
    <source>
        <dbReference type="ARBA" id="ARBA00022723"/>
    </source>
</evidence>
<evidence type="ECO:0000256" key="3">
    <source>
        <dbReference type="ARBA" id="ARBA00022603"/>
    </source>
</evidence>
<reference evidence="14" key="1">
    <citation type="submission" date="2023-11" db="EMBL/GenBank/DDBJ databases">
        <title>Genome assemblies of two species of porcelain crab, Petrolisthes cinctipes and Petrolisthes manimaculis (Anomura: Porcellanidae).</title>
        <authorList>
            <person name="Angst P."/>
        </authorList>
    </citation>
    <scope>NUCLEOTIDE SEQUENCE</scope>
    <source>
        <strain evidence="14">PB745_02</strain>
        <tissue evidence="14">Gill</tissue>
    </source>
</reference>
<comment type="subcellular location">
    <subcellularLocation>
        <location evidence="1">Nucleus</location>
    </subcellularLocation>
</comment>
<dbReference type="InterPro" id="IPR001525">
    <property type="entry name" value="C5_MeTfrase"/>
</dbReference>
<evidence type="ECO:0000256" key="5">
    <source>
        <dbReference type="ARBA" id="ARBA00022691"/>
    </source>
</evidence>
<dbReference type="GO" id="GO:0005634">
    <property type="term" value="C:nucleus"/>
    <property type="evidence" value="ECO:0007669"/>
    <property type="project" value="UniProtKB-SubCell"/>
</dbReference>
<dbReference type="Gene3D" id="3.30.40.10">
    <property type="entry name" value="Zinc/RING finger domain, C3HC4 (zinc finger)"/>
    <property type="match status" value="3"/>
</dbReference>
<feature type="domain" description="PWWP" evidence="12">
    <location>
        <begin position="1249"/>
        <end position="1307"/>
    </location>
</feature>
<evidence type="ECO:0000256" key="7">
    <source>
        <dbReference type="ARBA" id="ARBA00022771"/>
    </source>
</evidence>
<feature type="domain" description="PHD-type" evidence="13">
    <location>
        <begin position="1089"/>
        <end position="1243"/>
    </location>
</feature>
<feature type="compositionally biased region" description="Basic and acidic residues" evidence="11">
    <location>
        <begin position="233"/>
        <end position="246"/>
    </location>
</feature>
<feature type="region of interest" description="Disordered" evidence="11">
    <location>
        <begin position="1221"/>
        <end position="1242"/>
    </location>
</feature>
<comment type="caution">
    <text evidence="14">The sequence shown here is derived from an EMBL/GenBank/DDBJ whole genome shotgun (WGS) entry which is preliminary data.</text>
</comment>
<name>A0AAE1TY48_9EUCA</name>
<dbReference type="SUPFAM" id="SSF57903">
    <property type="entry name" value="FYVE/PHD zinc finger"/>
    <property type="match status" value="3"/>
</dbReference>
<dbReference type="GO" id="GO:0008270">
    <property type="term" value="F:zinc ion binding"/>
    <property type="evidence" value="ECO:0007669"/>
    <property type="project" value="UniProtKB-KW"/>
</dbReference>
<feature type="domain" description="PHD-type" evidence="13">
    <location>
        <begin position="1409"/>
        <end position="1545"/>
    </location>
</feature>
<dbReference type="CDD" id="cd11725">
    <property type="entry name" value="ADDz_Dnmt3"/>
    <property type="match status" value="3"/>
</dbReference>
<keyword evidence="5 10" id="KW-0949">S-adenosyl-L-methionine</keyword>
<dbReference type="GO" id="GO:0003886">
    <property type="term" value="F:DNA (cytosine-5-)-methyltransferase activity"/>
    <property type="evidence" value="ECO:0007669"/>
    <property type="project" value="UniProtKB-EC"/>
</dbReference>
<dbReference type="CDD" id="cd05835">
    <property type="entry name" value="PWWP_DNMT3"/>
    <property type="match status" value="3"/>
</dbReference>
<dbReference type="SMART" id="SM00249">
    <property type="entry name" value="PHD"/>
    <property type="match status" value="3"/>
</dbReference>
<dbReference type="Gene3D" id="2.20.70.90">
    <property type="match status" value="1"/>
</dbReference>
<evidence type="ECO:0000256" key="4">
    <source>
        <dbReference type="ARBA" id="ARBA00022679"/>
    </source>
</evidence>
<gene>
    <name evidence="14" type="ORF">Pmani_028354</name>
</gene>
<feature type="domain" description="PWWP" evidence="12">
    <location>
        <begin position="926"/>
        <end position="972"/>
    </location>
</feature>
<protein>
    <recommendedName>
        <fullName evidence="2">DNA (cytosine-5-)-methyltransferase</fullName>
        <ecNumber evidence="2">2.1.1.37</ecNumber>
    </recommendedName>
</protein>
<feature type="compositionally biased region" description="Polar residues" evidence="11">
    <location>
        <begin position="803"/>
        <end position="812"/>
    </location>
</feature>
<organism evidence="14 15">
    <name type="scientific">Petrolisthes manimaculis</name>
    <dbReference type="NCBI Taxonomy" id="1843537"/>
    <lineage>
        <taxon>Eukaryota</taxon>
        <taxon>Metazoa</taxon>
        <taxon>Ecdysozoa</taxon>
        <taxon>Arthropoda</taxon>
        <taxon>Crustacea</taxon>
        <taxon>Multicrustacea</taxon>
        <taxon>Malacostraca</taxon>
        <taxon>Eumalacostraca</taxon>
        <taxon>Eucarida</taxon>
        <taxon>Decapoda</taxon>
        <taxon>Pleocyemata</taxon>
        <taxon>Anomura</taxon>
        <taxon>Galatheoidea</taxon>
        <taxon>Porcellanidae</taxon>
        <taxon>Petrolisthes</taxon>
    </lineage>
</organism>
<keyword evidence="15" id="KW-1185">Reference proteome</keyword>
<sequence>MSRCIFCTKHIGRKRSGESVVPLTKKIYDRLMKTGYAEFVVSGQLVHRNCQLDYRHKPKSKQQQGIRRSLRDQTSIGRDEDLNLNIFESPQKLQKKKYQEKMAVSNENTGNDEGNISPTPTKEKTTTHEKKITTTIENGVEEEEEEEENTSPDESLTTTKTLENEENEPVKVVNGEKKESVRVGNGEEEESMREEEESMREEEESMREDESMREEESVREEEESMREEEESTREDSAQKESTREESVGEESTTKKSAHKESVREKHAQKESVREKHAQKESVREKHAQKESVREKHAQKESVGEESTTKKSAQKESVREKHAQKESVREKHAQKESVGEENTTKKSAQKESVGEENTTKKSAQKESPTESSPLGIPTLDHIKKGAVRVNGSKRNRSYSMRKRQAKRKKMSSEEKKKKKKIDEVNFSSSDSDDDDEESDSDDYGGKSDINSDTSSVKMFDSEDGSTDSNDGKAQKNYTPKSVVVPTEGRSRSSRLSTLSSPIKNTDRGRIIWGTMSGYKAWPGIIISHEDCGMKQLTDKAIIYFFGDHTVDEVSMKKIDDFLERTPNSTTDASLHKAVVEGLQELRHQSGLEEMNSEEDLLEWRQDGCQGYKPFSPHTEVQMSARTVRGLMKIQLMADSNWIEYLTNTSSIPKGHATKQIVKNWGPKVRELNRVKTGKEDLEDVCIACHQVKCEVVGHHPFFLGGLCHLCLVDVTEAVEAYNNDNDNVERCSVCGSPGDFLGCDLNVCKRLYCIGCISLLVGPKAVKHIEKMDPWPCFYCNDSDSGSHCLIKPRRHQGRKLRQQSEGTPSSSPHVDVNSRRVSLRGSNLKNTEHTPKNTEQNGRDSGGNASTPKNAEHTPKNTEQNRRDNSGGATALKNNTEQNRRDSVGGASTLKNAEHTLKNTEYTLRNTVQNGRAKVVLRSSDYGRVVWATMTGWTAWPALIVSPASCGMSDPPTNTTWVYWYGDHTVKDLHMRKIKDFLEVPITMRPYKKFHKAVLESLEELRHQAHLQKLSPKALLEWGQSGCQGGQPFIPNQEAKLCARTTRGLMKILLMSGGEDNMGFLCNISNDDDSNPLKGWSPKARELDQVRAGELSIEDVCIACHSIEMNMNLSPHPYFFGGICDLCQLDVGETGAASHLSSSSSASDDDDDDDDDSDSYCSVCGSPGEILGCDNDHCGRSYCTGCISLLVRPEAVKDIKEKDPWACFLCDKFKDDTHGLLKPRDPEDARRKREQTKEMQTKSVKNTDYGRVVWGTMSGHKPWPAVIVNHEDCGVTYLAPDKVYLYWFGEHNVIEVAMKKVKDFCEVVMMSTPDRTIRKAILESLEELRHQAQLEKLNPSALVEWGRKGCKGYPPYHLRPEKTMSPRTLRGLMKIQLMSMDDISLSSFSDTSASNSLRGWEPKVKQLDRVRAGQCDIEDVCIACHQVDCPVVERHPFFFGGLCELCQVDVEEVPQGSDRDEDINPYCTVCGSRGEVFICDETTCERSYCAGCVSLLVSPEALEEVREADPWHCFLCVYYHPNTHGLLKPRDREEQRGGKECSAPDPSTFPGKPLRVISLFDGISTGLFVLRQLKFKIETYYSSEIDEDALNVQEVNHGPKVIPIGDVTKFTNEQIEEICPIDLLIGGSPCNDLCFVNPYRKGLWDSAGSGRLFFHYYRFLMQIQQYNKHHHLFWLFENVVNMPKEYSNDITTFFGCEPKRINAENFSPQRRVRHFWGNLPGMHRRIPRGLGENIHLKDCIENLNGRTTNFKKVNCITTKPNSQMMCNNSEYPVRMKERGDLLWSTEMERLFGFPPHYTDVGNLNASKRQALLGRSWSVPVIKYLLTPLTAYYPTNDKPQPLTPPPPPPPPPSRKSTQMMNGEVGKANNEEENGTQNSEVEMDSTRDDNT</sequence>
<comment type="similarity">
    <text evidence="10">Belongs to the class I-like SAM-binding methyltransferase superfamily. C5-methyltransferase family.</text>
</comment>
<evidence type="ECO:0000256" key="9">
    <source>
        <dbReference type="ARBA" id="ARBA00023242"/>
    </source>
</evidence>
<dbReference type="SMART" id="SM00293">
    <property type="entry name" value="PWWP"/>
    <property type="match status" value="3"/>
</dbReference>
<evidence type="ECO:0000313" key="15">
    <source>
        <dbReference type="Proteomes" id="UP001292094"/>
    </source>
</evidence>
<keyword evidence="8" id="KW-0862">Zinc</keyword>
<dbReference type="PANTHER" id="PTHR23068:SF25">
    <property type="entry name" value="DNA (CYTOSINE-5)-METHYLTRANSFERASE DRM2"/>
    <property type="match status" value="1"/>
</dbReference>
<dbReference type="InterPro" id="IPR049554">
    <property type="entry name" value="DNMT3_ADD_PHD"/>
</dbReference>
<evidence type="ECO:0000259" key="13">
    <source>
        <dbReference type="PROSITE" id="PS51533"/>
    </source>
</evidence>
<feature type="active site" evidence="10">
    <location>
        <position position="1630"/>
    </location>
</feature>
<dbReference type="EC" id="2.1.1.37" evidence="2"/>
<dbReference type="InterPro" id="IPR013083">
    <property type="entry name" value="Znf_RING/FYVE/PHD"/>
</dbReference>
<feature type="compositionally biased region" description="Basic residues" evidence="11">
    <location>
        <begin position="390"/>
        <end position="408"/>
    </location>
</feature>
<dbReference type="PROSITE" id="PS51679">
    <property type="entry name" value="SAM_MT_C5"/>
    <property type="match status" value="1"/>
</dbReference>
<feature type="compositionally biased region" description="Acidic residues" evidence="11">
    <location>
        <begin position="139"/>
        <end position="151"/>
    </location>
</feature>
<dbReference type="PANTHER" id="PTHR23068">
    <property type="entry name" value="DNA CYTOSINE-5- -METHYLTRANSFERASE 3-RELATED"/>
    <property type="match status" value="1"/>
</dbReference>
<feature type="compositionally biased region" description="Polar residues" evidence="11">
    <location>
        <begin position="105"/>
        <end position="117"/>
    </location>
</feature>
<evidence type="ECO:0000256" key="10">
    <source>
        <dbReference type="PROSITE-ProRule" id="PRU01016"/>
    </source>
</evidence>
<keyword evidence="6" id="KW-0479">Metal-binding</keyword>
<accession>A0AAE1TY48</accession>
<evidence type="ECO:0000259" key="12">
    <source>
        <dbReference type="PROSITE" id="PS50812"/>
    </source>
</evidence>
<proteinExistence type="inferred from homology"/>
<feature type="region of interest" description="Disordered" evidence="11">
    <location>
        <begin position="793"/>
        <end position="898"/>
    </location>
</feature>
<feature type="domain" description="PHD-type" evidence="13">
    <location>
        <begin position="672"/>
        <end position="809"/>
    </location>
</feature>
<feature type="compositionally biased region" description="Acidic residues" evidence="11">
    <location>
        <begin position="429"/>
        <end position="441"/>
    </location>
</feature>
<dbReference type="PROSITE" id="PS50812">
    <property type="entry name" value="PWWP"/>
    <property type="match status" value="3"/>
</dbReference>
<dbReference type="PROSITE" id="PS51533">
    <property type="entry name" value="ADD"/>
    <property type="match status" value="3"/>
</dbReference>
<evidence type="ECO:0000256" key="1">
    <source>
        <dbReference type="ARBA" id="ARBA00004123"/>
    </source>
</evidence>
<feature type="compositionally biased region" description="Basic and acidic residues" evidence="11">
    <location>
        <begin position="854"/>
        <end position="869"/>
    </location>
</feature>
<evidence type="ECO:0000256" key="11">
    <source>
        <dbReference type="SAM" id="MobiDB-lite"/>
    </source>
</evidence>
<evidence type="ECO:0000256" key="2">
    <source>
        <dbReference type="ARBA" id="ARBA00011975"/>
    </source>
</evidence>
<dbReference type="Pfam" id="PF21255">
    <property type="entry name" value="DNMT3_ADD_GATA1-like"/>
    <property type="match status" value="3"/>
</dbReference>
<dbReference type="GO" id="GO:0010468">
    <property type="term" value="P:regulation of gene expression"/>
    <property type="evidence" value="ECO:0007669"/>
    <property type="project" value="UniProtKB-ARBA"/>
</dbReference>
<feature type="domain" description="PWWP" evidence="12">
    <location>
        <begin position="506"/>
        <end position="550"/>
    </location>
</feature>
<feature type="compositionally biased region" description="Basic and acidic residues" evidence="11">
    <location>
        <begin position="1221"/>
        <end position="1240"/>
    </location>
</feature>
<dbReference type="InterPro" id="IPR025766">
    <property type="entry name" value="ADD"/>
</dbReference>
<dbReference type="Gene3D" id="3.40.50.150">
    <property type="entry name" value="Vaccinia Virus protein VP39"/>
    <property type="match status" value="1"/>
</dbReference>
<feature type="compositionally biased region" description="Acidic residues" evidence="11">
    <location>
        <begin position="217"/>
        <end position="232"/>
    </location>
</feature>